<sequence length="518" mass="57360">MSILDSHAPAESRLRQHARERPHEIRPNAGDTKPEPSDNWRSRYLHRLRLLDAVAIIAAMTIAQFVRFGDGFDDEGMTLFNQHVPYWTLGLVLAALWWMALGASGGRHVRLVGQGAEASRKVLATTMAVFGTVAILSYVFGLPTARGYILVALPTGLLLILALRMAAQKLLLRRRTSAAENMSRTLILGRRLAAEQVMNHMEANPAAGLKPVAIYHPRRDDGPLVHEGNYDSGTQYLRGRPSVDEILLALESLHADSVVVTDETGLTPKEVRRFGWALADAGVRLILAPSLSGIAGPRIHSQPLNGLPLIHVSTPQLTGIKKQVKRGFDLIASSALLLLISPVLLVVSLIIKLSDGGPVFFRQKRVGVNRSEFQMYKFRSMVPNAEALRQDLDSDQGDGNVLFKIKGDPRITRVGRFIRKYSIDELPQLLNVLLGHMSLVGPRPPLPAEVERYEDDAHRRLLVLPGITGLWQVSGRSDLSWEQSVHLDLYYVENWSLSSDILILFKTLKATLKPDGAY</sequence>
<evidence type="ECO:0000256" key="5">
    <source>
        <dbReference type="ARBA" id="ARBA00022989"/>
    </source>
</evidence>
<organism evidence="10 11">
    <name type="scientific">Arthrobacter russicus</name>
    <dbReference type="NCBI Taxonomy" id="172040"/>
    <lineage>
        <taxon>Bacteria</taxon>
        <taxon>Bacillati</taxon>
        <taxon>Actinomycetota</taxon>
        <taxon>Actinomycetes</taxon>
        <taxon>Micrococcales</taxon>
        <taxon>Micrococcaceae</taxon>
        <taxon>Arthrobacter</taxon>
    </lineage>
</organism>
<proteinExistence type="inferred from homology"/>
<accession>A0ABU1JGE4</accession>
<keyword evidence="6 8" id="KW-0472">Membrane</keyword>
<feature type="transmembrane region" description="Helical" evidence="8">
    <location>
        <begin position="50"/>
        <end position="69"/>
    </location>
</feature>
<feature type="transmembrane region" description="Helical" evidence="8">
    <location>
        <begin position="122"/>
        <end position="141"/>
    </location>
</feature>
<dbReference type="PANTHER" id="PTHR30576">
    <property type="entry name" value="COLANIC BIOSYNTHESIS UDP-GLUCOSE LIPID CARRIER TRANSFERASE"/>
    <property type="match status" value="1"/>
</dbReference>
<dbReference type="EMBL" id="JAVDQF010000001">
    <property type="protein sequence ID" value="MDR6270456.1"/>
    <property type="molecule type" value="Genomic_DNA"/>
</dbReference>
<comment type="similarity">
    <text evidence="2">Belongs to the bacterial sugar transferase family.</text>
</comment>
<dbReference type="NCBIfam" id="TIGR03025">
    <property type="entry name" value="EPS_sugtrans"/>
    <property type="match status" value="1"/>
</dbReference>
<name>A0ABU1JGE4_9MICC</name>
<keyword evidence="5 8" id="KW-1133">Transmembrane helix</keyword>
<dbReference type="PANTHER" id="PTHR30576:SF10">
    <property type="entry name" value="SLL5057 PROTEIN"/>
    <property type="match status" value="1"/>
</dbReference>
<evidence type="ECO:0000259" key="9">
    <source>
        <dbReference type="Pfam" id="PF02397"/>
    </source>
</evidence>
<feature type="domain" description="Bacterial sugar transferase" evidence="9">
    <location>
        <begin position="325"/>
        <end position="512"/>
    </location>
</feature>
<dbReference type="Proteomes" id="UP001185069">
    <property type="component" value="Unassembled WGS sequence"/>
</dbReference>
<evidence type="ECO:0000256" key="3">
    <source>
        <dbReference type="ARBA" id="ARBA00022679"/>
    </source>
</evidence>
<keyword evidence="4 8" id="KW-0812">Transmembrane</keyword>
<evidence type="ECO:0000256" key="7">
    <source>
        <dbReference type="SAM" id="MobiDB-lite"/>
    </source>
</evidence>
<evidence type="ECO:0000256" key="6">
    <source>
        <dbReference type="ARBA" id="ARBA00023136"/>
    </source>
</evidence>
<comment type="subcellular location">
    <subcellularLocation>
        <location evidence="1">Membrane</location>
        <topology evidence="1">Multi-pass membrane protein</topology>
    </subcellularLocation>
</comment>
<comment type="caution">
    <text evidence="10">The sequence shown here is derived from an EMBL/GenBank/DDBJ whole genome shotgun (WGS) entry which is preliminary data.</text>
</comment>
<evidence type="ECO:0000313" key="10">
    <source>
        <dbReference type="EMBL" id="MDR6270456.1"/>
    </source>
</evidence>
<reference evidence="10 11" key="1">
    <citation type="submission" date="2023-07" db="EMBL/GenBank/DDBJ databases">
        <title>Sequencing the genomes of 1000 actinobacteria strains.</title>
        <authorList>
            <person name="Klenk H.-P."/>
        </authorList>
    </citation>
    <scope>NUCLEOTIDE SEQUENCE [LARGE SCALE GENOMIC DNA]</scope>
    <source>
        <strain evidence="10 11">DSM 14555</strain>
    </source>
</reference>
<feature type="transmembrane region" description="Helical" evidence="8">
    <location>
        <begin position="84"/>
        <end position="101"/>
    </location>
</feature>
<feature type="compositionally biased region" description="Basic and acidic residues" evidence="7">
    <location>
        <begin position="8"/>
        <end position="38"/>
    </location>
</feature>
<keyword evidence="3" id="KW-0808">Transferase</keyword>
<evidence type="ECO:0000256" key="8">
    <source>
        <dbReference type="SAM" id="Phobius"/>
    </source>
</evidence>
<evidence type="ECO:0000256" key="2">
    <source>
        <dbReference type="ARBA" id="ARBA00006464"/>
    </source>
</evidence>
<protein>
    <submittedName>
        <fullName evidence="10">Exopolysaccharide biosynthesis polyprenyl glycosylphosphotransferase</fullName>
    </submittedName>
</protein>
<evidence type="ECO:0000256" key="4">
    <source>
        <dbReference type="ARBA" id="ARBA00022692"/>
    </source>
</evidence>
<dbReference type="InterPro" id="IPR017475">
    <property type="entry name" value="EPS_sugar_tfrase"/>
</dbReference>
<feature type="transmembrane region" description="Helical" evidence="8">
    <location>
        <begin position="330"/>
        <end position="351"/>
    </location>
</feature>
<keyword evidence="11" id="KW-1185">Reference proteome</keyword>
<dbReference type="Pfam" id="PF13727">
    <property type="entry name" value="CoA_binding_3"/>
    <property type="match status" value="1"/>
</dbReference>
<dbReference type="RefSeq" id="WP_309799559.1">
    <property type="nucleotide sequence ID" value="NZ_BAAAHY010000007.1"/>
</dbReference>
<evidence type="ECO:0000313" key="11">
    <source>
        <dbReference type="Proteomes" id="UP001185069"/>
    </source>
</evidence>
<feature type="transmembrane region" description="Helical" evidence="8">
    <location>
        <begin position="147"/>
        <end position="167"/>
    </location>
</feature>
<dbReference type="Pfam" id="PF02397">
    <property type="entry name" value="Bac_transf"/>
    <property type="match status" value="1"/>
</dbReference>
<feature type="region of interest" description="Disordered" evidence="7">
    <location>
        <begin position="1"/>
        <end position="38"/>
    </location>
</feature>
<gene>
    <name evidence="10" type="ORF">JOE69_002694</name>
</gene>
<evidence type="ECO:0000256" key="1">
    <source>
        <dbReference type="ARBA" id="ARBA00004141"/>
    </source>
</evidence>
<dbReference type="InterPro" id="IPR003362">
    <property type="entry name" value="Bact_transf"/>
</dbReference>